<keyword evidence="1" id="KW-0472">Membrane</keyword>
<accession>A0A0L0CPA8</accession>
<keyword evidence="1" id="KW-1133">Transmembrane helix</keyword>
<feature type="transmembrane region" description="Helical" evidence="1">
    <location>
        <begin position="30"/>
        <end position="50"/>
    </location>
</feature>
<feature type="transmembrane region" description="Helical" evidence="1">
    <location>
        <begin position="6"/>
        <end position="23"/>
    </location>
</feature>
<evidence type="ECO:0000313" key="3">
    <source>
        <dbReference type="Proteomes" id="UP000037069"/>
    </source>
</evidence>
<organism evidence="2 3">
    <name type="scientific">Lucilia cuprina</name>
    <name type="common">Green bottle fly</name>
    <name type="synonym">Australian sheep blowfly</name>
    <dbReference type="NCBI Taxonomy" id="7375"/>
    <lineage>
        <taxon>Eukaryota</taxon>
        <taxon>Metazoa</taxon>
        <taxon>Ecdysozoa</taxon>
        <taxon>Arthropoda</taxon>
        <taxon>Hexapoda</taxon>
        <taxon>Insecta</taxon>
        <taxon>Pterygota</taxon>
        <taxon>Neoptera</taxon>
        <taxon>Endopterygota</taxon>
        <taxon>Diptera</taxon>
        <taxon>Brachycera</taxon>
        <taxon>Muscomorpha</taxon>
        <taxon>Oestroidea</taxon>
        <taxon>Calliphoridae</taxon>
        <taxon>Luciliinae</taxon>
        <taxon>Lucilia</taxon>
    </lineage>
</organism>
<proteinExistence type="predicted"/>
<sequence length="156" mass="17600">MAACVGGGGVVVVVVVVVAFAFSRAIARDFVIFGMLRILVVVVVASSAYVKVRRQQTNRAKMSIAGMPQFCFGFLYVFTLYSNLCVLLLKKGCYGNWAKSETGKENLFIYIFLQEDFYILQQLAAYTRRCTDIISDNRFSRLGKYEDRNRNVESLT</sequence>
<evidence type="ECO:0000313" key="2">
    <source>
        <dbReference type="EMBL" id="KNC34175.1"/>
    </source>
</evidence>
<comment type="caution">
    <text evidence="2">The sequence shown here is derived from an EMBL/GenBank/DDBJ whole genome shotgun (WGS) entry which is preliminary data.</text>
</comment>
<gene>
    <name evidence="2" type="ORF">FF38_10117</name>
</gene>
<keyword evidence="1" id="KW-0812">Transmembrane</keyword>
<keyword evidence="3" id="KW-1185">Reference proteome</keyword>
<dbReference type="EMBL" id="JRES01000091">
    <property type="protein sequence ID" value="KNC34175.1"/>
    <property type="molecule type" value="Genomic_DNA"/>
</dbReference>
<evidence type="ECO:0000256" key="1">
    <source>
        <dbReference type="SAM" id="Phobius"/>
    </source>
</evidence>
<name>A0A0L0CPA8_LUCCU</name>
<reference evidence="2 3" key="1">
    <citation type="journal article" date="2015" name="Nat. Commun.">
        <title>Lucilia cuprina genome unlocks parasitic fly biology to underpin future interventions.</title>
        <authorList>
            <person name="Anstead C.A."/>
            <person name="Korhonen P.K."/>
            <person name="Young N.D."/>
            <person name="Hall R.S."/>
            <person name="Jex A.R."/>
            <person name="Murali S.C."/>
            <person name="Hughes D.S."/>
            <person name="Lee S.F."/>
            <person name="Perry T."/>
            <person name="Stroehlein A.J."/>
            <person name="Ansell B.R."/>
            <person name="Breugelmans B."/>
            <person name="Hofmann A."/>
            <person name="Qu J."/>
            <person name="Dugan S."/>
            <person name="Lee S.L."/>
            <person name="Chao H."/>
            <person name="Dinh H."/>
            <person name="Han Y."/>
            <person name="Doddapaneni H.V."/>
            <person name="Worley K.C."/>
            <person name="Muzny D.M."/>
            <person name="Ioannidis P."/>
            <person name="Waterhouse R.M."/>
            <person name="Zdobnov E.M."/>
            <person name="James P.J."/>
            <person name="Bagnall N.H."/>
            <person name="Kotze A.C."/>
            <person name="Gibbs R.A."/>
            <person name="Richards S."/>
            <person name="Batterham P."/>
            <person name="Gasser R.B."/>
        </authorList>
    </citation>
    <scope>NUCLEOTIDE SEQUENCE [LARGE SCALE GENOMIC DNA]</scope>
    <source>
        <strain evidence="2 3">LS</strain>
        <tissue evidence="2">Full body</tissue>
    </source>
</reference>
<dbReference type="AlphaFoldDB" id="A0A0L0CPA8"/>
<feature type="transmembrane region" description="Helical" evidence="1">
    <location>
        <begin position="70"/>
        <end position="89"/>
    </location>
</feature>
<protein>
    <submittedName>
        <fullName evidence="2">Uncharacterized protein</fullName>
    </submittedName>
</protein>
<dbReference type="Proteomes" id="UP000037069">
    <property type="component" value="Unassembled WGS sequence"/>
</dbReference>